<dbReference type="EMBL" id="CAADFR010000024">
    <property type="protein sequence ID" value="VFK38423.1"/>
    <property type="molecule type" value="Genomic_DNA"/>
</dbReference>
<accession>A0A450YPM7</accession>
<gene>
    <name evidence="3" type="primary">rimP</name>
    <name evidence="8" type="ORF">BECKSD772D_GA0070982_10553</name>
    <name evidence="7" type="ORF">BECKSD772E_GA0070983_102614</name>
    <name evidence="6" type="ORF">BECKSD772F_GA0070984_102422</name>
</gene>
<comment type="similarity">
    <text evidence="3">Belongs to the RimP family.</text>
</comment>
<evidence type="ECO:0000313" key="7">
    <source>
        <dbReference type="EMBL" id="VFK43488.1"/>
    </source>
</evidence>
<dbReference type="CDD" id="cd01734">
    <property type="entry name" value="YlxS_C"/>
    <property type="match status" value="1"/>
</dbReference>
<proteinExistence type="inferred from homology"/>
<dbReference type="Gene3D" id="3.30.300.70">
    <property type="entry name" value="RimP-like superfamily, N-terminal"/>
    <property type="match status" value="1"/>
</dbReference>
<dbReference type="PANTHER" id="PTHR33867">
    <property type="entry name" value="RIBOSOME MATURATION FACTOR RIMP"/>
    <property type="match status" value="1"/>
</dbReference>
<dbReference type="Pfam" id="PF17384">
    <property type="entry name" value="DUF150_C"/>
    <property type="match status" value="1"/>
</dbReference>
<feature type="domain" description="Ribosome maturation factor RimP N-terminal" evidence="4">
    <location>
        <begin position="37"/>
        <end position="109"/>
    </location>
</feature>
<dbReference type="GO" id="GO:0005829">
    <property type="term" value="C:cytosol"/>
    <property type="evidence" value="ECO:0007669"/>
    <property type="project" value="TreeGrafter"/>
</dbReference>
<evidence type="ECO:0000256" key="2">
    <source>
        <dbReference type="ARBA" id="ARBA00022517"/>
    </source>
</evidence>
<name>A0A450YPM7_9GAMM</name>
<dbReference type="FunFam" id="3.30.300.70:FF:000001">
    <property type="entry name" value="Ribosome maturation factor RimP"/>
    <property type="match status" value="1"/>
</dbReference>
<comment type="function">
    <text evidence="3">Required for maturation of 30S ribosomal subunits.</text>
</comment>
<organism evidence="7">
    <name type="scientific">Candidatus Kentrum sp. SD</name>
    <dbReference type="NCBI Taxonomy" id="2126332"/>
    <lineage>
        <taxon>Bacteria</taxon>
        <taxon>Pseudomonadati</taxon>
        <taxon>Pseudomonadota</taxon>
        <taxon>Gammaproteobacteria</taxon>
        <taxon>Candidatus Kentrum</taxon>
    </lineage>
</organism>
<dbReference type="SUPFAM" id="SSF75420">
    <property type="entry name" value="YhbC-like, N-terminal domain"/>
    <property type="match status" value="1"/>
</dbReference>
<dbReference type="InterPro" id="IPR035956">
    <property type="entry name" value="RimP_N_sf"/>
</dbReference>
<sequence length="179" mass="20205">MKISGIIRTFVIIRVGFAPTFYFQRTMRAFNDRLCEIIEPAVAGLGYELVGIQYLPERKEALLRVYIDNPAGIGLDDCEQVSRQISGVLDVENPVRGQYNLEVSSPGLDRPLFKPVHFRQFSGCRVRIRLDIPWEGRKNITGELIGCESDTVLIREDGVERGIPLDSIGFARLVHVSEK</sequence>
<dbReference type="NCBIfam" id="NF000927">
    <property type="entry name" value="PRK00092.1-1"/>
    <property type="match status" value="1"/>
</dbReference>
<dbReference type="GO" id="GO:0000028">
    <property type="term" value="P:ribosomal small subunit assembly"/>
    <property type="evidence" value="ECO:0007669"/>
    <property type="project" value="TreeGrafter"/>
</dbReference>
<dbReference type="Gene3D" id="2.30.30.180">
    <property type="entry name" value="Ribosome maturation factor RimP, C-terminal domain"/>
    <property type="match status" value="1"/>
</dbReference>
<dbReference type="Pfam" id="PF02576">
    <property type="entry name" value="RimP_N"/>
    <property type="match status" value="1"/>
</dbReference>
<dbReference type="HAMAP" id="MF_01077">
    <property type="entry name" value="RimP"/>
    <property type="match status" value="1"/>
</dbReference>
<dbReference type="AlphaFoldDB" id="A0A450YPM7"/>
<dbReference type="InterPro" id="IPR003728">
    <property type="entry name" value="Ribosome_maturation_RimP"/>
</dbReference>
<dbReference type="SUPFAM" id="SSF74942">
    <property type="entry name" value="YhbC-like, C-terminal domain"/>
    <property type="match status" value="1"/>
</dbReference>
<feature type="domain" description="Ribosome maturation factor RimP C-terminal" evidence="5">
    <location>
        <begin position="112"/>
        <end position="174"/>
    </location>
</feature>
<dbReference type="InterPro" id="IPR028989">
    <property type="entry name" value="RimP_N"/>
</dbReference>
<evidence type="ECO:0000259" key="5">
    <source>
        <dbReference type="Pfam" id="PF17384"/>
    </source>
</evidence>
<dbReference type="EMBL" id="CAADHB010000055">
    <property type="protein sequence ID" value="VFK79569.1"/>
    <property type="molecule type" value="Genomic_DNA"/>
</dbReference>
<protein>
    <recommendedName>
        <fullName evidence="3">Ribosome maturation factor RimP</fullName>
    </recommendedName>
</protein>
<evidence type="ECO:0000259" key="4">
    <source>
        <dbReference type="Pfam" id="PF02576"/>
    </source>
</evidence>
<evidence type="ECO:0000256" key="1">
    <source>
        <dbReference type="ARBA" id="ARBA00022490"/>
    </source>
</evidence>
<dbReference type="GO" id="GO:0006412">
    <property type="term" value="P:translation"/>
    <property type="evidence" value="ECO:0007669"/>
    <property type="project" value="TreeGrafter"/>
</dbReference>
<evidence type="ECO:0000313" key="6">
    <source>
        <dbReference type="EMBL" id="VFK38423.1"/>
    </source>
</evidence>
<reference evidence="7" key="1">
    <citation type="submission" date="2019-02" db="EMBL/GenBank/DDBJ databases">
        <authorList>
            <person name="Gruber-Vodicka R. H."/>
            <person name="Seah K. B. B."/>
        </authorList>
    </citation>
    <scope>NUCLEOTIDE SEQUENCE</scope>
    <source>
        <strain evidence="8">BECK_S127</strain>
        <strain evidence="7">BECK_S1320</strain>
        <strain evidence="6">BECK_S1321</strain>
    </source>
</reference>
<dbReference type="PANTHER" id="PTHR33867:SF1">
    <property type="entry name" value="RIBOSOME MATURATION FACTOR RIMP"/>
    <property type="match status" value="1"/>
</dbReference>
<dbReference type="InterPro" id="IPR028998">
    <property type="entry name" value="RimP_C"/>
</dbReference>
<keyword evidence="2 3" id="KW-0690">Ribosome biogenesis</keyword>
<evidence type="ECO:0000313" key="8">
    <source>
        <dbReference type="EMBL" id="VFK79569.1"/>
    </source>
</evidence>
<dbReference type="InterPro" id="IPR036847">
    <property type="entry name" value="RimP_C_sf"/>
</dbReference>
<comment type="subcellular location">
    <subcellularLocation>
        <location evidence="3">Cytoplasm</location>
    </subcellularLocation>
</comment>
<evidence type="ECO:0000256" key="3">
    <source>
        <dbReference type="HAMAP-Rule" id="MF_01077"/>
    </source>
</evidence>
<keyword evidence="1 3" id="KW-0963">Cytoplasm</keyword>
<dbReference type="EMBL" id="CAADFU010000026">
    <property type="protein sequence ID" value="VFK43488.1"/>
    <property type="molecule type" value="Genomic_DNA"/>
</dbReference>